<dbReference type="AlphaFoldDB" id="A0A2K3L5W0"/>
<dbReference type="EMBL" id="ASHM01026761">
    <property type="protein sequence ID" value="PNX73925.1"/>
    <property type="molecule type" value="Genomic_DNA"/>
</dbReference>
<accession>A0A2K3L5W0</accession>
<protein>
    <submittedName>
        <fullName evidence="1">Uncharacterized protein</fullName>
    </submittedName>
</protein>
<proteinExistence type="predicted"/>
<reference evidence="1 2" key="2">
    <citation type="journal article" date="2017" name="Front. Plant Sci.">
        <title>Gene Classification and Mining of Molecular Markers Useful in Red Clover (Trifolium pratense) Breeding.</title>
        <authorList>
            <person name="Istvanek J."/>
            <person name="Dluhosova J."/>
            <person name="Dluhos P."/>
            <person name="Patkova L."/>
            <person name="Nedelnik J."/>
            <person name="Repkova J."/>
        </authorList>
    </citation>
    <scope>NUCLEOTIDE SEQUENCE [LARGE SCALE GENOMIC DNA]</scope>
    <source>
        <strain evidence="2">cv. Tatra</strain>
        <tissue evidence="1">Young leaves</tissue>
    </source>
</reference>
<evidence type="ECO:0000313" key="2">
    <source>
        <dbReference type="Proteomes" id="UP000236291"/>
    </source>
</evidence>
<gene>
    <name evidence="1" type="ORF">L195_g029835</name>
</gene>
<reference evidence="1 2" key="1">
    <citation type="journal article" date="2014" name="Am. J. Bot.">
        <title>Genome assembly and annotation for red clover (Trifolium pratense; Fabaceae).</title>
        <authorList>
            <person name="Istvanek J."/>
            <person name="Jaros M."/>
            <person name="Krenek A."/>
            <person name="Repkova J."/>
        </authorList>
    </citation>
    <scope>NUCLEOTIDE SEQUENCE [LARGE SCALE GENOMIC DNA]</scope>
    <source>
        <strain evidence="2">cv. Tatra</strain>
        <tissue evidence="1">Young leaves</tissue>
    </source>
</reference>
<comment type="caution">
    <text evidence="1">The sequence shown here is derived from an EMBL/GenBank/DDBJ whole genome shotgun (WGS) entry which is preliminary data.</text>
</comment>
<sequence length="29" mass="3210">MIMHSKFDLCRYVAACPLLEVPNSASTIV</sequence>
<evidence type="ECO:0000313" key="1">
    <source>
        <dbReference type="EMBL" id="PNX73925.1"/>
    </source>
</evidence>
<name>A0A2K3L5W0_TRIPR</name>
<dbReference type="Proteomes" id="UP000236291">
    <property type="component" value="Unassembled WGS sequence"/>
</dbReference>
<organism evidence="1 2">
    <name type="scientific">Trifolium pratense</name>
    <name type="common">Red clover</name>
    <dbReference type="NCBI Taxonomy" id="57577"/>
    <lineage>
        <taxon>Eukaryota</taxon>
        <taxon>Viridiplantae</taxon>
        <taxon>Streptophyta</taxon>
        <taxon>Embryophyta</taxon>
        <taxon>Tracheophyta</taxon>
        <taxon>Spermatophyta</taxon>
        <taxon>Magnoliopsida</taxon>
        <taxon>eudicotyledons</taxon>
        <taxon>Gunneridae</taxon>
        <taxon>Pentapetalae</taxon>
        <taxon>rosids</taxon>
        <taxon>fabids</taxon>
        <taxon>Fabales</taxon>
        <taxon>Fabaceae</taxon>
        <taxon>Papilionoideae</taxon>
        <taxon>50 kb inversion clade</taxon>
        <taxon>NPAAA clade</taxon>
        <taxon>Hologalegina</taxon>
        <taxon>IRL clade</taxon>
        <taxon>Trifolieae</taxon>
        <taxon>Trifolium</taxon>
    </lineage>
</organism>